<name>A0A8B5Y1C9_9BACI</name>
<proteinExistence type="predicted"/>
<dbReference type="RefSeq" id="WP_144478211.1">
    <property type="nucleotide sequence ID" value="NZ_JARMTY010000002.1"/>
</dbReference>
<comment type="caution">
    <text evidence="1">The sequence shown here is derived from an EMBL/GenBank/DDBJ whole genome shotgun (WGS) entry which is preliminary data.</text>
</comment>
<dbReference type="EMBL" id="VNKI01000003">
    <property type="protein sequence ID" value="TVX82037.1"/>
    <property type="molecule type" value="Genomic_DNA"/>
</dbReference>
<evidence type="ECO:0000313" key="1">
    <source>
        <dbReference type="EMBL" id="TVX82037.1"/>
    </source>
</evidence>
<dbReference type="GeneID" id="56476458"/>
<organism evidence="1 2">
    <name type="scientific">Peribacillus simplex</name>
    <dbReference type="NCBI Taxonomy" id="1478"/>
    <lineage>
        <taxon>Bacteria</taxon>
        <taxon>Bacillati</taxon>
        <taxon>Bacillota</taxon>
        <taxon>Bacilli</taxon>
        <taxon>Bacillales</taxon>
        <taxon>Bacillaceae</taxon>
        <taxon>Peribacillus</taxon>
    </lineage>
</organism>
<dbReference type="AlphaFoldDB" id="A0A8B5Y1C9"/>
<evidence type="ECO:0000313" key="2">
    <source>
        <dbReference type="Proteomes" id="UP000317770"/>
    </source>
</evidence>
<sequence length="70" mass="7502">MASVKAGTGPVQLFRLHFKLHCRFFDIFHDYACSLVVAATSSAPADVFSAIAATSLTALILHFAFDGQQA</sequence>
<gene>
    <name evidence="1" type="ORF">FQP34_08925</name>
</gene>
<reference evidence="1 2" key="1">
    <citation type="submission" date="2019-07" db="EMBL/GenBank/DDBJ databases">
        <title>Genome assembly of Bacillus simplex strain GGC-P6A.</title>
        <authorList>
            <person name="Jennings M.E."/>
            <person name="Barton H.A."/>
        </authorList>
    </citation>
    <scope>NUCLEOTIDE SEQUENCE [LARGE SCALE GENOMIC DNA]</scope>
    <source>
        <strain evidence="1 2">GGC-P6A</strain>
    </source>
</reference>
<accession>A0A8B5Y1C9</accession>
<protein>
    <submittedName>
        <fullName evidence="1">Uncharacterized protein</fullName>
    </submittedName>
</protein>
<dbReference type="Proteomes" id="UP000317770">
    <property type="component" value="Unassembled WGS sequence"/>
</dbReference>